<dbReference type="GO" id="GO:0004590">
    <property type="term" value="F:orotidine-5'-phosphate decarboxylase activity"/>
    <property type="evidence" value="ECO:0007669"/>
    <property type="project" value="InterPro"/>
</dbReference>
<dbReference type="EMBL" id="CAEZZP010000003">
    <property type="protein sequence ID" value="CAB4760865.1"/>
    <property type="molecule type" value="Genomic_DNA"/>
</dbReference>
<gene>
    <name evidence="2" type="ORF">UFOPK2880_00091</name>
</gene>
<dbReference type="Pfam" id="PF04480">
    <property type="entry name" value="DUF559"/>
    <property type="match status" value="1"/>
</dbReference>
<dbReference type="SUPFAM" id="SSF52980">
    <property type="entry name" value="Restriction endonuclease-like"/>
    <property type="match status" value="1"/>
</dbReference>
<dbReference type="PROSITE" id="PS00156">
    <property type="entry name" value="OMPDECASE"/>
    <property type="match status" value="1"/>
</dbReference>
<sequence length="308" mass="34254">MSRQLASIIRIADLRHGLVLLDDLKALDIGKTARHRLVSEGLLRPIHRGTVFAIGEAKLDISAEILAACLAVPDSWASGNTAAEYWGIRRIPRGRIELSTNSTRNPRLAGVRVRRTNLIEIDVVEMITGGKVSSPRQTLFEIALEVDDRTLLSAYEDCLNRKLVTVAGVREFGSRSVKMGRHGSARFRRVILGRPDEIPFAMSHPELELAKALENYDPLWLRQFPILMPGGFTIHVDIARPDIKLGVEVDGGLHDTPLEIHRDKMRDLHAAALGWQIIRLTTADIETNLKASVALILEIADTRKKQIA</sequence>
<dbReference type="AlphaFoldDB" id="A0A6J6UNX0"/>
<evidence type="ECO:0000313" key="2">
    <source>
        <dbReference type="EMBL" id="CAB4760865.1"/>
    </source>
</evidence>
<feature type="domain" description="DUF559" evidence="1">
    <location>
        <begin position="236"/>
        <end position="298"/>
    </location>
</feature>
<accession>A0A6J6UNX0</accession>
<name>A0A6J6UNX0_9ZZZZ</name>
<evidence type="ECO:0000259" key="1">
    <source>
        <dbReference type="Pfam" id="PF04480"/>
    </source>
</evidence>
<reference evidence="2" key="1">
    <citation type="submission" date="2020-05" db="EMBL/GenBank/DDBJ databases">
        <authorList>
            <person name="Chiriac C."/>
            <person name="Salcher M."/>
            <person name="Ghai R."/>
            <person name="Kavagutti S V."/>
        </authorList>
    </citation>
    <scope>NUCLEOTIDE SEQUENCE</scope>
</reference>
<organism evidence="2">
    <name type="scientific">freshwater metagenome</name>
    <dbReference type="NCBI Taxonomy" id="449393"/>
    <lineage>
        <taxon>unclassified sequences</taxon>
        <taxon>metagenomes</taxon>
        <taxon>ecological metagenomes</taxon>
    </lineage>
</organism>
<proteinExistence type="predicted"/>
<protein>
    <submittedName>
        <fullName evidence="2">Unannotated protein</fullName>
    </submittedName>
</protein>
<dbReference type="GO" id="GO:0006207">
    <property type="term" value="P:'de novo' pyrimidine nucleobase biosynthetic process"/>
    <property type="evidence" value="ECO:0007669"/>
    <property type="project" value="InterPro"/>
</dbReference>
<dbReference type="InterPro" id="IPR018089">
    <property type="entry name" value="OMPdecase_AS"/>
</dbReference>
<dbReference type="Gene3D" id="3.40.960.10">
    <property type="entry name" value="VSR Endonuclease"/>
    <property type="match status" value="1"/>
</dbReference>
<dbReference type="InterPro" id="IPR007569">
    <property type="entry name" value="DUF559"/>
</dbReference>
<dbReference type="InterPro" id="IPR011335">
    <property type="entry name" value="Restrct_endonuc-II-like"/>
</dbReference>